<accession>A0A175WFQ5</accession>
<feature type="coiled-coil region" evidence="1">
    <location>
        <begin position="271"/>
        <end position="315"/>
    </location>
</feature>
<comment type="caution">
    <text evidence="3">The sequence shown here is derived from an EMBL/GenBank/DDBJ whole genome shotgun (WGS) entry which is preliminary data.</text>
</comment>
<dbReference type="Proteomes" id="UP000078237">
    <property type="component" value="Unassembled WGS sequence"/>
</dbReference>
<dbReference type="VEuPathDB" id="FungiDB:MMYC01_200794"/>
<evidence type="ECO:0000256" key="2">
    <source>
        <dbReference type="SAM" id="MobiDB-lite"/>
    </source>
</evidence>
<feature type="region of interest" description="Disordered" evidence="2">
    <location>
        <begin position="456"/>
        <end position="475"/>
    </location>
</feature>
<dbReference type="AlphaFoldDB" id="A0A175WFQ5"/>
<evidence type="ECO:0000256" key="1">
    <source>
        <dbReference type="SAM" id="Coils"/>
    </source>
</evidence>
<keyword evidence="1" id="KW-0175">Coiled coil</keyword>
<gene>
    <name evidence="3" type="ORF">MMYC01_200794</name>
</gene>
<name>A0A175WFQ5_9PEZI</name>
<protein>
    <submittedName>
        <fullName evidence="3">Uncharacterized protein</fullName>
    </submittedName>
</protein>
<evidence type="ECO:0000313" key="4">
    <source>
        <dbReference type="Proteomes" id="UP000078237"/>
    </source>
</evidence>
<feature type="region of interest" description="Disordered" evidence="2">
    <location>
        <begin position="35"/>
        <end position="57"/>
    </location>
</feature>
<sequence length="506" mass="55605">MTDLLLQSALAASKSKLLATEAARIRSNCFAQHHHYKEDSTSNQDSSNHNSDKPKSLVTCPECYTSLLEVLRSYYLASTSPATVTSSSTTAALDQTSITQPSQPSQPQQQNEWFTPRSAFLATLDDMFVQAKEYQVAPSAIDARVCEEKSRWYAEQVRGRLMRLLAVVDPAGREAVAARLEDLTSQSGDPVRLAREIAGVLEKGGLAASASEGTGEGIAGRMLGATDEAGRVEVLREVLFVAPSEGDGDQQKYLDMLVNQGLTVDQVVDRIVEERQQAAGAKSQIAALSQRLDELRRARAAYELQKRRRESLAQQRVPDEVYELPACVVCAAEPMTRDFFSCTVCTILAGKGIQGQQTVFCSPKCEEKGQASHAETHTCSSASRCIQLRQKPQTDGDTHMQEPSSGRSDLIFCTECLTSLKQTTMWCSLSCADADFQHHREEVHLPERKKLGLGVDDEGQLEYGGRPSDGSERKYRAKDIHALTTTLDEAVGEWEEKNHVKLQSLG</sequence>
<evidence type="ECO:0000313" key="3">
    <source>
        <dbReference type="EMBL" id="KXX82608.1"/>
    </source>
</evidence>
<keyword evidence="4" id="KW-1185">Reference proteome</keyword>
<reference evidence="3 4" key="1">
    <citation type="journal article" date="2016" name="Genome Announc.">
        <title>Genome Sequence of Madurella mycetomatis mm55, Isolated from a Human Mycetoma Case in Sudan.</title>
        <authorList>
            <person name="Smit S."/>
            <person name="Derks M.F."/>
            <person name="Bervoets S."/>
            <person name="Fahal A."/>
            <person name="van Leeuwen W."/>
            <person name="van Belkum A."/>
            <person name="van de Sande W.W."/>
        </authorList>
    </citation>
    <scope>NUCLEOTIDE SEQUENCE [LARGE SCALE GENOMIC DNA]</scope>
    <source>
        <strain evidence="4">mm55</strain>
    </source>
</reference>
<dbReference type="EMBL" id="LCTW02000011">
    <property type="protein sequence ID" value="KXX82608.1"/>
    <property type="molecule type" value="Genomic_DNA"/>
</dbReference>
<proteinExistence type="predicted"/>
<dbReference type="OrthoDB" id="5234772at2759"/>
<organism evidence="3 4">
    <name type="scientific">Madurella mycetomatis</name>
    <dbReference type="NCBI Taxonomy" id="100816"/>
    <lineage>
        <taxon>Eukaryota</taxon>
        <taxon>Fungi</taxon>
        <taxon>Dikarya</taxon>
        <taxon>Ascomycota</taxon>
        <taxon>Pezizomycotina</taxon>
        <taxon>Sordariomycetes</taxon>
        <taxon>Sordariomycetidae</taxon>
        <taxon>Sordariales</taxon>
        <taxon>Sordariales incertae sedis</taxon>
        <taxon>Madurella</taxon>
    </lineage>
</organism>